<organism evidence="2 3">
    <name type="scientific">Corynebacterium ureicelerivorans</name>
    <dbReference type="NCBI Taxonomy" id="401472"/>
    <lineage>
        <taxon>Bacteria</taxon>
        <taxon>Bacillati</taxon>
        <taxon>Actinomycetota</taxon>
        <taxon>Actinomycetes</taxon>
        <taxon>Mycobacteriales</taxon>
        <taxon>Corynebacteriaceae</taxon>
        <taxon>Corynebacterium</taxon>
    </lineage>
</organism>
<dbReference type="Proteomes" id="UP000028939">
    <property type="component" value="Chromosome"/>
</dbReference>
<dbReference type="AlphaFoldDB" id="A0A077HS70"/>
<feature type="transmembrane region" description="Helical" evidence="1">
    <location>
        <begin position="36"/>
        <end position="56"/>
    </location>
</feature>
<keyword evidence="1" id="KW-1133">Transmembrane helix</keyword>
<dbReference type="HOGENOM" id="CLU_123281_2_0_11"/>
<keyword evidence="1" id="KW-0472">Membrane</keyword>
<dbReference type="RefSeq" id="WP_038613020.1">
    <property type="nucleotide sequence ID" value="NZ_CP009215.1"/>
</dbReference>
<sequence>MKRTPYEGLIAAAGFCAAAAVILVRRFYGLLESVDMVVPLSLWVMAVIAGWLALVVRKRRKEGRVGQDRSQLHPVQAAHFMVFGKACAWAGAVSGGVYAGALSYVVPKLGVLAAAPGDVPPLVAGTLGGIALCAAGIWLEKMCEVSPPNEGQGVG</sequence>
<evidence type="ECO:0000256" key="1">
    <source>
        <dbReference type="SAM" id="Phobius"/>
    </source>
</evidence>
<evidence type="ECO:0000313" key="2">
    <source>
        <dbReference type="EMBL" id="AIL97527.1"/>
    </source>
</evidence>
<name>A0A077HS70_9CORY</name>
<evidence type="ECO:0008006" key="4">
    <source>
        <dbReference type="Google" id="ProtNLM"/>
    </source>
</evidence>
<feature type="transmembrane region" description="Helical" evidence="1">
    <location>
        <begin position="119"/>
        <end position="139"/>
    </location>
</feature>
<keyword evidence="3" id="KW-1185">Reference proteome</keyword>
<dbReference type="OrthoDB" id="4426699at2"/>
<gene>
    <name evidence="2" type="ORF">CUREI_09780</name>
</gene>
<feature type="transmembrane region" description="Helical" evidence="1">
    <location>
        <begin position="77"/>
        <end position="99"/>
    </location>
</feature>
<dbReference type="KEGG" id="cuv:CUREI_09780"/>
<protein>
    <recommendedName>
        <fullName evidence="4">DUF3180 domain-containing protein</fullName>
    </recommendedName>
</protein>
<dbReference type="Pfam" id="PF11377">
    <property type="entry name" value="DUF3180"/>
    <property type="match status" value="1"/>
</dbReference>
<dbReference type="InterPro" id="IPR021517">
    <property type="entry name" value="DUF3180"/>
</dbReference>
<reference evidence="2 3" key="1">
    <citation type="submission" date="2014-08" db="EMBL/GenBank/DDBJ databases">
        <title>Complete genome sequence of Corynebacterium ureicelerivorans DSM 45051, a lipophilic and urea-splitting isolate from a blood culture of a septicaemia patient.</title>
        <authorList>
            <person name="Tippelt A."/>
            <person name="Albersmeier A."/>
            <person name="Brinkrolf K."/>
            <person name="Ruckert C."/>
            <person name="Tauch A."/>
        </authorList>
    </citation>
    <scope>NUCLEOTIDE SEQUENCE [LARGE SCALE GENOMIC DNA]</scope>
    <source>
        <strain evidence="2 3">IMMIB RIV-2301</strain>
    </source>
</reference>
<keyword evidence="1" id="KW-0812">Transmembrane</keyword>
<proteinExistence type="predicted"/>
<dbReference type="EMBL" id="CP009215">
    <property type="protein sequence ID" value="AIL97527.1"/>
    <property type="molecule type" value="Genomic_DNA"/>
</dbReference>
<accession>A0A077HS70</accession>
<evidence type="ECO:0000313" key="3">
    <source>
        <dbReference type="Proteomes" id="UP000028939"/>
    </source>
</evidence>
<dbReference type="STRING" id="401472.CUREI_09780"/>